<evidence type="ECO:0000313" key="3">
    <source>
        <dbReference type="EMBL" id="AJW77913.1"/>
    </source>
</evidence>
<dbReference type="OrthoDB" id="3174612at2"/>
<evidence type="ECO:0000259" key="2">
    <source>
        <dbReference type="Pfam" id="PF00857"/>
    </source>
</evidence>
<dbReference type="RefSeq" id="WP_045526242.1">
    <property type="nucleotide sequence ID" value="NZ_CP011043.1"/>
</dbReference>
<dbReference type="PANTHER" id="PTHR43540:SF6">
    <property type="entry name" value="ISOCHORISMATASE-LIKE DOMAIN-CONTAINING PROTEIN"/>
    <property type="match status" value="1"/>
</dbReference>
<evidence type="ECO:0000313" key="6">
    <source>
        <dbReference type="Proteomes" id="UP000266634"/>
    </source>
</evidence>
<dbReference type="PANTHER" id="PTHR43540">
    <property type="entry name" value="PEROXYUREIDOACRYLATE/UREIDOACRYLATE AMIDOHYDROLASE-RELATED"/>
    <property type="match status" value="1"/>
</dbReference>
<protein>
    <submittedName>
        <fullName evidence="3 4">Isochorismatase</fullName>
    </submittedName>
</protein>
<evidence type="ECO:0000313" key="5">
    <source>
        <dbReference type="Proteomes" id="UP000032604"/>
    </source>
</evidence>
<dbReference type="Proteomes" id="UP000032604">
    <property type="component" value="Chromosome"/>
</dbReference>
<feature type="domain" description="Isochorismatase-like" evidence="2">
    <location>
        <begin position="5"/>
        <end position="147"/>
    </location>
</feature>
<dbReference type="PATRIC" id="fig|33014.5.peg.224"/>
<evidence type="ECO:0000256" key="1">
    <source>
        <dbReference type="ARBA" id="ARBA00022801"/>
    </source>
</evidence>
<dbReference type="InterPro" id="IPR050272">
    <property type="entry name" value="Isochorismatase-like_hydrls"/>
</dbReference>
<dbReference type="EMBL" id="CP011043">
    <property type="protein sequence ID" value="AJW77913.1"/>
    <property type="molecule type" value="Genomic_DNA"/>
</dbReference>
<dbReference type="InterPro" id="IPR036380">
    <property type="entry name" value="Isochorismatase-like_sf"/>
</dbReference>
<sequence>MTASTALLVIDLQVGVLPGCLDAEGVVARTTALVERARASGSPVVWIQDHHGFAEGDPDWALVPPLARAADEPLVRKAHRDSFADTDLAEVLARLGTTKIVVAGAQTDYCVRTTLQSAAARGFDVTLVGDAHTTADALHEGVAIGAAQIVAHTNLYFATLRHPGIVSTVEPHDTVAL</sequence>
<dbReference type="KEGG" id="cmh:VO01_01025"/>
<organism evidence="3 5">
    <name type="scientific">Clavibacter michiganensis subsp. insidiosus</name>
    <dbReference type="NCBI Taxonomy" id="33014"/>
    <lineage>
        <taxon>Bacteria</taxon>
        <taxon>Bacillati</taxon>
        <taxon>Actinomycetota</taxon>
        <taxon>Actinomycetes</taxon>
        <taxon>Micrococcales</taxon>
        <taxon>Microbacteriaceae</taxon>
        <taxon>Clavibacter</taxon>
    </lineage>
</organism>
<dbReference type="Gene3D" id="3.40.50.850">
    <property type="entry name" value="Isochorismatase-like"/>
    <property type="match status" value="1"/>
</dbReference>
<keyword evidence="1" id="KW-0378">Hydrolase</keyword>
<name>A0A0D5CE59_9MICO</name>
<dbReference type="Pfam" id="PF00857">
    <property type="entry name" value="Isochorismatase"/>
    <property type="match status" value="1"/>
</dbReference>
<proteinExistence type="predicted"/>
<reference evidence="4 6" key="2">
    <citation type="submission" date="2018-08" db="EMBL/GenBank/DDBJ databases">
        <title>Genome Sequence of Clavibacter michiganensis Subspecies type strains, and the Atypical Peach-Colored Strains Isolated from Tomato.</title>
        <authorList>
            <person name="Osdaghi E."/>
            <person name="Portier P."/>
            <person name="Briand M."/>
            <person name="Jacques M.-A."/>
        </authorList>
    </citation>
    <scope>NUCLEOTIDE SEQUENCE [LARGE SCALE GENOMIC DNA]</scope>
    <source>
        <strain evidence="4 6">CFBP 6488</strain>
    </source>
</reference>
<reference evidence="3 5" key="1">
    <citation type="journal article" date="2015" name="Genome Announc.">
        <title>Complete Genome Sequence of Clavibacter michiganensis subsp. insidiosus R1-1 Using PacBio Single-Molecule Real-Time Technology.</title>
        <authorList>
            <person name="Lu Y."/>
            <person name="Samac D.A."/>
            <person name="Glazebrook J."/>
            <person name="Ishimaru C.A."/>
        </authorList>
    </citation>
    <scope>NUCLEOTIDE SEQUENCE [LARGE SCALE GENOMIC DNA]</scope>
    <source>
        <strain evidence="3 5">R1-1</strain>
    </source>
</reference>
<dbReference type="Proteomes" id="UP000266634">
    <property type="component" value="Unassembled WGS sequence"/>
</dbReference>
<accession>A0A0D5CE59</accession>
<dbReference type="SUPFAM" id="SSF52499">
    <property type="entry name" value="Isochorismatase-like hydrolases"/>
    <property type="match status" value="1"/>
</dbReference>
<dbReference type="GO" id="GO:0016787">
    <property type="term" value="F:hydrolase activity"/>
    <property type="evidence" value="ECO:0007669"/>
    <property type="project" value="UniProtKB-KW"/>
</dbReference>
<evidence type="ECO:0000313" key="4">
    <source>
        <dbReference type="EMBL" id="RIJ19407.1"/>
    </source>
</evidence>
<dbReference type="AlphaFoldDB" id="A0A0D5CE59"/>
<dbReference type="HOGENOM" id="CLU_068979_5_5_11"/>
<dbReference type="InterPro" id="IPR000868">
    <property type="entry name" value="Isochorismatase-like_dom"/>
</dbReference>
<gene>
    <name evidence="4" type="ORF">DZF93_13010</name>
    <name evidence="3" type="ORF">VO01_01025</name>
</gene>
<dbReference type="EMBL" id="QWEA01000622">
    <property type="protein sequence ID" value="RIJ19407.1"/>
    <property type="molecule type" value="Genomic_DNA"/>
</dbReference>